<feature type="region of interest" description="Disordered" evidence="6">
    <location>
        <begin position="28"/>
        <end position="196"/>
    </location>
</feature>
<feature type="transmembrane region" description="Helical" evidence="7">
    <location>
        <begin position="301"/>
        <end position="320"/>
    </location>
</feature>
<evidence type="ECO:0000256" key="7">
    <source>
        <dbReference type="SAM" id="Phobius"/>
    </source>
</evidence>
<sequence>MARSCVSVRRRRAFRCVYGIKRARSGLTMGDSATDRENRAPRKHRHHQENDLSSERNIHKPHNKHMQENDQYSKQYHNERTPSRNKQERSRNSYPERDQMCEEKKSQTWSEQREKYYREKEASRNQQERSQGRYDDKDGYYKERGQDRSQKDMSQKQYLEKENYHKETEKGRRNTEKSQNDYHERDEYRENYSYNKDRHQYPMDSKEQERYYADQRTFSVHGSNMEYVEEHETDGGILDCHKCRYLCTSRGGYTGITDLGGIYYYAYGGAYSGFSGADGQKAQQLDVQFYQLKLPTVRASMGFGGALMAFCCLLVLLGVLRVPWHFPIVLLVECVLDILIAVGYLPALYFYFKYLQDAYNSQVCKDRESLYSSKGYQGFTCSLHAADIAAVLFACMAVIAFFLSAALAIKGYRRVRQLKKKPNNYV</sequence>
<keyword evidence="3 7" id="KW-1133">Transmembrane helix</keyword>
<dbReference type="InterPro" id="IPR053077">
    <property type="entry name" value="MARVEL_domain_protein_3"/>
</dbReference>
<keyword evidence="2 5" id="KW-0812">Transmembrane</keyword>
<organism evidence="9">
    <name type="scientific">Xenopus tropicalis</name>
    <name type="common">Western clawed frog</name>
    <name type="synonym">Silurana tropicalis</name>
    <dbReference type="NCBI Taxonomy" id="8364"/>
    <lineage>
        <taxon>Eukaryota</taxon>
        <taxon>Metazoa</taxon>
        <taxon>Chordata</taxon>
        <taxon>Craniata</taxon>
        <taxon>Vertebrata</taxon>
        <taxon>Euteleostomi</taxon>
        <taxon>Amphibia</taxon>
        <taxon>Batrachia</taxon>
        <taxon>Anura</taxon>
        <taxon>Pipoidea</taxon>
        <taxon>Pipidae</taxon>
        <taxon>Xenopodinae</taxon>
        <taxon>Xenopus</taxon>
        <taxon>Silurana</taxon>
    </lineage>
</organism>
<dbReference type="HOGENOM" id="CLU_053264_2_0_1"/>
<evidence type="ECO:0000256" key="4">
    <source>
        <dbReference type="ARBA" id="ARBA00023136"/>
    </source>
</evidence>
<dbReference type="eggNOG" id="ENOG502QTHS">
    <property type="taxonomic scope" value="Eukaryota"/>
</dbReference>
<gene>
    <name evidence="9" type="primary">marveld3</name>
</gene>
<evidence type="ECO:0000256" key="6">
    <source>
        <dbReference type="SAM" id="MobiDB-lite"/>
    </source>
</evidence>
<reference evidence="9" key="1">
    <citation type="journal article" date="2010" name="Science">
        <title>The genome of the Western clawed frog Xenopus tropicalis.</title>
        <authorList>
            <person name="Hellsten U."/>
            <person name="Harland R.M."/>
            <person name="Gilchrist M.J."/>
            <person name="Hendrix D."/>
            <person name="Jurka J."/>
            <person name="Kapitonov V."/>
            <person name="Ovcharenko I."/>
            <person name="Putnam N.H."/>
            <person name="Shu S."/>
            <person name="Taher L."/>
            <person name="Blitz I.L."/>
            <person name="Blumberg B."/>
            <person name="Dichmann D.S."/>
            <person name="Dubchak I."/>
            <person name="Amaya E."/>
            <person name="Detter J.C."/>
            <person name="Fletcher R."/>
            <person name="Gerhard D.S."/>
            <person name="Goodstein D."/>
            <person name="Graves T."/>
            <person name="Grigoriev I.V."/>
            <person name="Grimwood J."/>
            <person name="Kawashima T."/>
            <person name="Lindquist E."/>
            <person name="Lucas S.M."/>
            <person name="Mead P.E."/>
            <person name="Mitros T."/>
            <person name="Ogino H."/>
            <person name="Ohta Y."/>
            <person name="Poliakov A.V."/>
            <person name="Pollet N."/>
            <person name="Robert J."/>
            <person name="Salamov A."/>
            <person name="Sater A.K."/>
            <person name="Schmutz J."/>
            <person name="Terry A."/>
            <person name="Vize P.D."/>
            <person name="Warren W.C."/>
            <person name="Wells D."/>
            <person name="Wills A."/>
            <person name="Wilson R.K."/>
            <person name="Zimmerman L.B."/>
            <person name="Zorn A.M."/>
            <person name="Grainger R."/>
            <person name="Grammer T."/>
            <person name="Khokha M.K."/>
            <person name="Richardson P.M."/>
            <person name="Rokhsar D.S."/>
        </authorList>
    </citation>
    <scope>NUCLEOTIDE SEQUENCE [LARGE SCALE GENOMIC DNA]</scope>
    <source>
        <strain evidence="9">Nigerian</strain>
    </source>
</reference>
<feature type="compositionally biased region" description="Basic and acidic residues" evidence="6">
    <location>
        <begin position="48"/>
        <end position="58"/>
    </location>
</feature>
<dbReference type="PROSITE" id="PS51225">
    <property type="entry name" value="MARVEL"/>
    <property type="match status" value="1"/>
</dbReference>
<dbReference type="Bgee" id="ENSXETG00000019861">
    <property type="expression patterns" value="Expressed in ovary and 12 other cell types or tissues"/>
</dbReference>
<dbReference type="InterPro" id="IPR008253">
    <property type="entry name" value="Marvel"/>
</dbReference>
<dbReference type="PANTHER" id="PTHR34609">
    <property type="entry name" value="GEO08273P1-RELATED"/>
    <property type="match status" value="1"/>
</dbReference>
<proteinExistence type="predicted"/>
<evidence type="ECO:0000256" key="1">
    <source>
        <dbReference type="ARBA" id="ARBA00004141"/>
    </source>
</evidence>
<dbReference type="Xenbase" id="XB-GENE-5929351">
    <property type="gene designation" value="marveld3"/>
</dbReference>
<keyword evidence="4 5" id="KW-0472">Membrane</keyword>
<protein>
    <submittedName>
        <fullName evidence="9">MARVEL domain containing 3</fullName>
    </submittedName>
</protein>
<evidence type="ECO:0000256" key="5">
    <source>
        <dbReference type="PROSITE-ProRule" id="PRU00581"/>
    </source>
</evidence>
<dbReference type="Ensembl" id="ENSXETT00000042970">
    <property type="protein sequence ID" value="ENSXETP00000042970"/>
    <property type="gene ID" value="ENSXETG00000019861"/>
</dbReference>
<feature type="compositionally biased region" description="Basic and acidic residues" evidence="6">
    <location>
        <begin position="76"/>
        <end position="196"/>
    </location>
</feature>
<dbReference type="AlphaFoldDB" id="F6PTK0"/>
<name>F6PTK0_XENTR</name>
<evidence type="ECO:0000313" key="9">
    <source>
        <dbReference type="Ensembl" id="ENSXETP00000042970"/>
    </source>
</evidence>
<dbReference type="ExpressionAtlas" id="F6PTK0">
    <property type="expression patterns" value="baseline"/>
</dbReference>
<comment type="subcellular location">
    <subcellularLocation>
        <location evidence="1">Membrane</location>
        <topology evidence="1">Multi-pass membrane protein</topology>
    </subcellularLocation>
</comment>
<dbReference type="PANTHER" id="PTHR34609:SF17">
    <property type="entry name" value="GEO08273P1-RELATED"/>
    <property type="match status" value="1"/>
</dbReference>
<evidence type="ECO:0000256" key="2">
    <source>
        <dbReference type="ARBA" id="ARBA00022692"/>
    </source>
</evidence>
<evidence type="ECO:0000256" key="3">
    <source>
        <dbReference type="ARBA" id="ARBA00022989"/>
    </source>
</evidence>
<feature type="transmembrane region" description="Helical" evidence="7">
    <location>
        <begin position="327"/>
        <end position="352"/>
    </location>
</feature>
<dbReference type="GeneTree" id="ENSGT00950000183102"/>
<accession>F6PTK0</accession>
<evidence type="ECO:0000259" key="8">
    <source>
        <dbReference type="PROSITE" id="PS51225"/>
    </source>
</evidence>
<feature type="transmembrane region" description="Helical" evidence="7">
    <location>
        <begin position="388"/>
        <end position="409"/>
    </location>
</feature>
<dbReference type="GO" id="GO:0016020">
    <property type="term" value="C:membrane"/>
    <property type="evidence" value="ECO:0007669"/>
    <property type="project" value="UniProtKB-SubCell"/>
</dbReference>
<feature type="domain" description="MARVEL" evidence="8">
    <location>
        <begin position="245"/>
        <end position="413"/>
    </location>
</feature>
<reference evidence="9" key="2">
    <citation type="submission" date="2011-06" db="UniProtKB">
        <authorList>
            <consortium name="Ensembl"/>
        </authorList>
    </citation>
    <scope>IDENTIFICATION</scope>
</reference>